<accession>A0A8H6ZBB5</accession>
<evidence type="ECO:0000259" key="2">
    <source>
        <dbReference type="Pfam" id="PF00780"/>
    </source>
</evidence>
<evidence type="ECO:0000313" key="4">
    <source>
        <dbReference type="Proteomes" id="UP000623467"/>
    </source>
</evidence>
<dbReference type="InterPro" id="IPR001180">
    <property type="entry name" value="CNH_dom"/>
</dbReference>
<dbReference type="PANTHER" id="PTHR46572">
    <property type="entry name" value="RHO1 GDP-GTP EXCHANGE PROTEIN 1-RELATED"/>
    <property type="match status" value="1"/>
</dbReference>
<keyword evidence="1" id="KW-0344">Guanine-nucleotide releasing factor</keyword>
<sequence>MERKYVRTHHIPFLDRCIFRVLEPKIDTISARADRSAGRETSSGSRKLKRDWFRIYSEFYLPSESFDVAFLRRRILILCKRGFEIMDLLDFKSVTIPSRDDPRLAGFAKRCESCRAMGMFRVSEEEFLFVL</sequence>
<name>A0A8H6ZBB5_9AGAR</name>
<gene>
    <name evidence="3" type="ORF">MSAN_00468500</name>
</gene>
<dbReference type="Pfam" id="PF00780">
    <property type="entry name" value="CNH"/>
    <property type="match status" value="1"/>
</dbReference>
<dbReference type="Proteomes" id="UP000623467">
    <property type="component" value="Unassembled WGS sequence"/>
</dbReference>
<dbReference type="AlphaFoldDB" id="A0A8H6ZBB5"/>
<dbReference type="GO" id="GO:0005085">
    <property type="term" value="F:guanyl-nucleotide exchange factor activity"/>
    <property type="evidence" value="ECO:0007669"/>
    <property type="project" value="UniProtKB-KW"/>
</dbReference>
<organism evidence="3 4">
    <name type="scientific">Mycena sanguinolenta</name>
    <dbReference type="NCBI Taxonomy" id="230812"/>
    <lineage>
        <taxon>Eukaryota</taxon>
        <taxon>Fungi</taxon>
        <taxon>Dikarya</taxon>
        <taxon>Basidiomycota</taxon>
        <taxon>Agaricomycotina</taxon>
        <taxon>Agaricomycetes</taxon>
        <taxon>Agaricomycetidae</taxon>
        <taxon>Agaricales</taxon>
        <taxon>Marasmiineae</taxon>
        <taxon>Mycenaceae</taxon>
        <taxon>Mycena</taxon>
    </lineage>
</organism>
<proteinExistence type="predicted"/>
<dbReference type="InterPro" id="IPR052233">
    <property type="entry name" value="Rho-type_GEFs"/>
</dbReference>
<comment type="caution">
    <text evidence="3">The sequence shown here is derived from an EMBL/GenBank/DDBJ whole genome shotgun (WGS) entry which is preliminary data.</text>
</comment>
<evidence type="ECO:0000256" key="1">
    <source>
        <dbReference type="ARBA" id="ARBA00022658"/>
    </source>
</evidence>
<protein>
    <submittedName>
        <fullName evidence="3">Dbl domain-containing protein</fullName>
    </submittedName>
</protein>
<keyword evidence="4" id="KW-1185">Reference proteome</keyword>
<reference evidence="3" key="1">
    <citation type="submission" date="2020-05" db="EMBL/GenBank/DDBJ databases">
        <title>Mycena genomes resolve the evolution of fungal bioluminescence.</title>
        <authorList>
            <person name="Tsai I.J."/>
        </authorList>
    </citation>
    <scope>NUCLEOTIDE SEQUENCE</scope>
    <source>
        <strain evidence="3">160909Yilan</strain>
    </source>
</reference>
<dbReference type="PANTHER" id="PTHR46572:SF1">
    <property type="entry name" value="RHO1 GUANINE NUCLEOTIDE EXCHANGE FACTOR TUS1"/>
    <property type="match status" value="1"/>
</dbReference>
<dbReference type="OrthoDB" id="2272012at2759"/>
<evidence type="ECO:0000313" key="3">
    <source>
        <dbReference type="EMBL" id="KAF7375788.1"/>
    </source>
</evidence>
<feature type="domain" description="CNH" evidence="2">
    <location>
        <begin position="41"/>
        <end position="130"/>
    </location>
</feature>
<dbReference type="EMBL" id="JACAZH010000002">
    <property type="protein sequence ID" value="KAF7375788.1"/>
    <property type="molecule type" value="Genomic_DNA"/>
</dbReference>